<comment type="caution">
    <text evidence="2">The sequence shown here is derived from an EMBL/GenBank/DDBJ whole genome shotgun (WGS) entry which is preliminary data.</text>
</comment>
<dbReference type="EMBL" id="LNJQ01000001">
    <property type="protein sequence ID" value="KWZ43721.1"/>
    <property type="molecule type" value="Genomic_DNA"/>
</dbReference>
<protein>
    <submittedName>
        <fullName evidence="2">Uncharacterized protein</fullName>
    </submittedName>
</protein>
<evidence type="ECO:0000313" key="3">
    <source>
        <dbReference type="Proteomes" id="UP000070255"/>
    </source>
</evidence>
<accession>A0ABR5TFT1</accession>
<feature type="region of interest" description="Disordered" evidence="1">
    <location>
        <begin position="204"/>
        <end position="232"/>
    </location>
</feature>
<feature type="compositionally biased region" description="Basic and acidic residues" evidence="1">
    <location>
        <begin position="213"/>
        <end position="224"/>
    </location>
</feature>
<proteinExistence type="predicted"/>
<keyword evidence="3" id="KW-1185">Reference proteome</keyword>
<sequence length="232" mass="26580">MINITGTPAARYHDAISELDVLLSLYELHGDGRFLLKAYQALRQAERFYPSYKTMAEELGLEFELPVESAIVISRKSRVFDALDMIVDDLLQVSETTTTEGRAQLLNALQWIGRGKAGTDARLQELRVTSRLEGLFTMLDYLSEASLSRKGISDIRSFDAAFSYVAKQLSISKSSVRKHWENFIESNSTDELWKTRADHVIAKRRSARRKPRLPLERRGKEIRKTMKPKAWK</sequence>
<reference evidence="2 3" key="1">
    <citation type="submission" date="2015-11" db="EMBL/GenBank/DDBJ databases">
        <authorList>
            <person name="Sahl J."/>
            <person name="Wagner D."/>
            <person name="Keim P."/>
        </authorList>
    </citation>
    <scope>NUCLEOTIDE SEQUENCE [LARGE SCALE GENOMIC DNA]</scope>
    <source>
        <strain evidence="2 3">BDU18</strain>
    </source>
</reference>
<evidence type="ECO:0000256" key="1">
    <source>
        <dbReference type="SAM" id="MobiDB-lite"/>
    </source>
</evidence>
<evidence type="ECO:0000313" key="2">
    <source>
        <dbReference type="EMBL" id="KWZ43721.1"/>
    </source>
</evidence>
<dbReference type="RefSeq" id="WP_060821998.1">
    <property type="nucleotide sequence ID" value="NZ_LNJQ01000001.1"/>
</dbReference>
<dbReference type="Proteomes" id="UP000070255">
    <property type="component" value="Unassembled WGS sequence"/>
</dbReference>
<gene>
    <name evidence="2" type="ORF">WS72_13225</name>
</gene>
<name>A0ABR5TFT1_9BURK</name>
<organism evidence="2 3">
    <name type="scientific">Burkholderia savannae</name>
    <dbReference type="NCBI Taxonomy" id="1637837"/>
    <lineage>
        <taxon>Bacteria</taxon>
        <taxon>Pseudomonadati</taxon>
        <taxon>Pseudomonadota</taxon>
        <taxon>Betaproteobacteria</taxon>
        <taxon>Burkholderiales</taxon>
        <taxon>Burkholderiaceae</taxon>
        <taxon>Burkholderia</taxon>
        <taxon>pseudomallei group</taxon>
    </lineage>
</organism>